<dbReference type="InterPro" id="IPR028889">
    <property type="entry name" value="USP"/>
</dbReference>
<evidence type="ECO:0000256" key="7">
    <source>
        <dbReference type="ARBA" id="ARBA00022807"/>
    </source>
</evidence>
<feature type="transmembrane region" description="Helical" evidence="9">
    <location>
        <begin position="20"/>
        <end position="39"/>
    </location>
</feature>
<dbReference type="GO" id="GO:0005634">
    <property type="term" value="C:nucleus"/>
    <property type="evidence" value="ECO:0007669"/>
    <property type="project" value="TreeGrafter"/>
</dbReference>
<dbReference type="OrthoDB" id="2020758at2759"/>
<comment type="similarity">
    <text evidence="2">Belongs to the peptidase C19 family.</text>
</comment>
<reference evidence="11 12" key="1">
    <citation type="submission" date="2016-03" db="EMBL/GenBank/DDBJ databases">
        <title>Whole genome sequencing of Grifola frondosa 9006-11.</title>
        <authorList>
            <person name="Min B."/>
            <person name="Park H."/>
            <person name="Kim J.-G."/>
            <person name="Cho H."/>
            <person name="Oh Y.-L."/>
            <person name="Kong W.-S."/>
            <person name="Choi I.-G."/>
        </authorList>
    </citation>
    <scope>NUCLEOTIDE SEQUENCE [LARGE SCALE GENOMIC DNA]</scope>
    <source>
        <strain evidence="11 12">9006-11</strain>
    </source>
</reference>
<dbReference type="InterPro" id="IPR038765">
    <property type="entry name" value="Papain-like_cys_pep_sf"/>
</dbReference>
<dbReference type="EC" id="3.4.19.12" evidence="3"/>
<dbReference type="PANTHER" id="PTHR24006">
    <property type="entry name" value="UBIQUITIN CARBOXYL-TERMINAL HYDROLASE"/>
    <property type="match status" value="1"/>
</dbReference>
<keyword evidence="6 11" id="KW-0378">Hydrolase</keyword>
<evidence type="ECO:0000256" key="6">
    <source>
        <dbReference type="ARBA" id="ARBA00022801"/>
    </source>
</evidence>
<name>A0A1C7M0L7_GRIFR</name>
<protein>
    <recommendedName>
        <fullName evidence="3">ubiquitinyl hydrolase 1</fullName>
        <ecNumber evidence="3">3.4.19.12</ecNumber>
    </recommendedName>
</protein>
<evidence type="ECO:0000256" key="3">
    <source>
        <dbReference type="ARBA" id="ARBA00012759"/>
    </source>
</evidence>
<evidence type="ECO:0000256" key="8">
    <source>
        <dbReference type="SAM" id="MobiDB-lite"/>
    </source>
</evidence>
<dbReference type="GO" id="GO:0004843">
    <property type="term" value="F:cysteine-type deubiquitinase activity"/>
    <property type="evidence" value="ECO:0007669"/>
    <property type="project" value="UniProtKB-EC"/>
</dbReference>
<dbReference type="InterPro" id="IPR001394">
    <property type="entry name" value="Peptidase_C19_UCH"/>
</dbReference>
<evidence type="ECO:0000259" key="10">
    <source>
        <dbReference type="PROSITE" id="PS50235"/>
    </source>
</evidence>
<feature type="region of interest" description="Disordered" evidence="8">
    <location>
        <begin position="334"/>
        <end position="353"/>
    </location>
</feature>
<accession>A0A1C7M0L7</accession>
<keyword evidence="9" id="KW-1133">Transmembrane helix</keyword>
<keyword evidence="9" id="KW-0812">Transmembrane</keyword>
<evidence type="ECO:0000313" key="12">
    <source>
        <dbReference type="Proteomes" id="UP000092993"/>
    </source>
</evidence>
<feature type="transmembrane region" description="Helical" evidence="9">
    <location>
        <begin position="46"/>
        <end position="65"/>
    </location>
</feature>
<dbReference type="GO" id="GO:0005829">
    <property type="term" value="C:cytosol"/>
    <property type="evidence" value="ECO:0007669"/>
    <property type="project" value="TreeGrafter"/>
</dbReference>
<feature type="compositionally biased region" description="Low complexity" evidence="8">
    <location>
        <begin position="623"/>
        <end position="641"/>
    </location>
</feature>
<feature type="region of interest" description="Disordered" evidence="8">
    <location>
        <begin position="436"/>
        <end position="523"/>
    </location>
</feature>
<keyword evidence="7" id="KW-0788">Thiol protease</keyword>
<keyword evidence="9" id="KW-0472">Membrane</keyword>
<organism evidence="11 12">
    <name type="scientific">Grifola frondosa</name>
    <name type="common">Maitake</name>
    <name type="synonym">Polyporus frondosus</name>
    <dbReference type="NCBI Taxonomy" id="5627"/>
    <lineage>
        <taxon>Eukaryota</taxon>
        <taxon>Fungi</taxon>
        <taxon>Dikarya</taxon>
        <taxon>Basidiomycota</taxon>
        <taxon>Agaricomycotina</taxon>
        <taxon>Agaricomycetes</taxon>
        <taxon>Polyporales</taxon>
        <taxon>Grifolaceae</taxon>
        <taxon>Grifola</taxon>
    </lineage>
</organism>
<dbReference type="Pfam" id="PF00443">
    <property type="entry name" value="UCH"/>
    <property type="match status" value="1"/>
</dbReference>
<dbReference type="PANTHER" id="PTHR24006:SF888">
    <property type="entry name" value="UBIQUITIN CARBOXYL-TERMINAL HYDROLASE 30"/>
    <property type="match status" value="1"/>
</dbReference>
<evidence type="ECO:0000256" key="9">
    <source>
        <dbReference type="SAM" id="Phobius"/>
    </source>
</evidence>
<keyword evidence="12" id="KW-1185">Reference proteome</keyword>
<feature type="compositionally biased region" description="Polar residues" evidence="8">
    <location>
        <begin position="470"/>
        <end position="488"/>
    </location>
</feature>
<dbReference type="GO" id="GO:0016579">
    <property type="term" value="P:protein deubiquitination"/>
    <property type="evidence" value="ECO:0007669"/>
    <property type="project" value="InterPro"/>
</dbReference>
<dbReference type="STRING" id="5627.A0A1C7M0L7"/>
<dbReference type="OMA" id="AVMHFSF"/>
<dbReference type="SUPFAM" id="SSF54001">
    <property type="entry name" value="Cysteine proteinases"/>
    <property type="match status" value="1"/>
</dbReference>
<comment type="caution">
    <text evidence="11">The sequence shown here is derived from an EMBL/GenBank/DDBJ whole genome shotgun (WGS) entry which is preliminary data.</text>
</comment>
<evidence type="ECO:0000256" key="2">
    <source>
        <dbReference type="ARBA" id="ARBA00009085"/>
    </source>
</evidence>
<keyword evidence="4" id="KW-0645">Protease</keyword>
<keyword evidence="5" id="KW-0833">Ubl conjugation pathway</keyword>
<evidence type="ECO:0000256" key="4">
    <source>
        <dbReference type="ARBA" id="ARBA00022670"/>
    </source>
</evidence>
<feature type="domain" description="USP" evidence="10">
    <location>
        <begin position="114"/>
        <end position="553"/>
    </location>
</feature>
<proteinExistence type="inferred from homology"/>
<evidence type="ECO:0000256" key="5">
    <source>
        <dbReference type="ARBA" id="ARBA00022786"/>
    </source>
</evidence>
<dbReference type="GO" id="GO:0006508">
    <property type="term" value="P:proteolysis"/>
    <property type="evidence" value="ECO:0007669"/>
    <property type="project" value="UniProtKB-KW"/>
</dbReference>
<sequence length="673" mass="73042">MRFQDDLRYFIYRILYSPAFQQVAPLAVIFLIPALVLLIQSRRRTLSATLFMVLEYLTLALPWNWSDTRSTSSSSSERRKSRKKHIRTRADQLARSGATHEAADDGVDDEGYYPGLVNISGTYCFMNSTLQATASLSYLQPHIEAIHAKAVVLDIPTPVIDALRDLLKELNTPTSSYHAIRPIDIISALSSHSSGKHNSLFSSREHQDAQELFQLLSECIKNEASAVDKEGLRDRGLGGLGAIQGQSSREIGKTVFDGLTANRRSCVECGYTEAVMHFAFDNWQLAVPRLVSACRLEDCLNDYTRLEILNDCICRKCSMLATYSRLSQEAEKLTEAAQASHDPSSSKKKRARDARKLLTRIKTAIDEGRIEEDIKGVKMEKVFSKASTKQAMIARPPPVLALHLNRSMHHGHYATKNTCRVLFPEILDLTPYTTSGQLSTAPSAPISTPPPPLQRCTTLHHPYSPPRARSTASQQSCVTTASTPSGTMSASVASRAPSLRAPAASPHHGSHARSAASANAVSGWGPDDSVREVGLESVQQEGAGAFMLYYERVVLPRAGVYLSNTPRSSEETVRPEGVHPNGSCASLASAGAAEKGLEKAASRVLGPRIVRSVSAHRERIRGLSTSPPDGLSTSLPTSTPSIFASSGKPLPNGDAHHASSSDIANGVAELRSP</sequence>
<feature type="compositionally biased region" description="Low complexity" evidence="8">
    <location>
        <begin position="489"/>
        <end position="523"/>
    </location>
</feature>
<dbReference type="Gene3D" id="3.90.70.10">
    <property type="entry name" value="Cysteine proteinases"/>
    <property type="match status" value="1"/>
</dbReference>
<evidence type="ECO:0000313" key="11">
    <source>
        <dbReference type="EMBL" id="OBZ70483.1"/>
    </source>
</evidence>
<dbReference type="InterPro" id="IPR050164">
    <property type="entry name" value="Peptidase_C19"/>
</dbReference>
<dbReference type="EMBL" id="LUGG01000014">
    <property type="protein sequence ID" value="OBZ70483.1"/>
    <property type="molecule type" value="Genomic_DNA"/>
</dbReference>
<evidence type="ECO:0000256" key="1">
    <source>
        <dbReference type="ARBA" id="ARBA00000707"/>
    </source>
</evidence>
<dbReference type="PROSITE" id="PS50235">
    <property type="entry name" value="USP_3"/>
    <property type="match status" value="1"/>
</dbReference>
<dbReference type="Proteomes" id="UP000092993">
    <property type="component" value="Unassembled WGS sequence"/>
</dbReference>
<feature type="region of interest" description="Disordered" evidence="8">
    <location>
        <begin position="67"/>
        <end position="105"/>
    </location>
</feature>
<feature type="region of interest" description="Disordered" evidence="8">
    <location>
        <begin position="619"/>
        <end position="673"/>
    </location>
</feature>
<comment type="catalytic activity">
    <reaction evidence="1">
        <text>Thiol-dependent hydrolysis of ester, thioester, amide, peptide and isopeptide bonds formed by the C-terminal Gly of ubiquitin (a 76-residue protein attached to proteins as an intracellular targeting signal).</text>
        <dbReference type="EC" id="3.4.19.12"/>
    </reaction>
</comment>
<gene>
    <name evidence="11" type="primary">UBP1</name>
    <name evidence="11" type="ORF">A0H81_09763</name>
</gene>
<dbReference type="AlphaFoldDB" id="A0A1C7M0L7"/>